<dbReference type="SMART" id="SM00052">
    <property type="entry name" value="EAL"/>
    <property type="match status" value="1"/>
</dbReference>
<feature type="domain" description="GGDEF" evidence="4">
    <location>
        <begin position="218"/>
        <end position="342"/>
    </location>
</feature>
<name>A0A316A0L5_9ACTN</name>
<dbReference type="CDD" id="cd01949">
    <property type="entry name" value="GGDEF"/>
    <property type="match status" value="1"/>
</dbReference>
<dbReference type="PROSITE" id="PS50887">
    <property type="entry name" value="GGDEF"/>
    <property type="match status" value="1"/>
</dbReference>
<dbReference type="OrthoDB" id="23692at2"/>
<gene>
    <name evidence="5" type="ORF">BXY45_12110</name>
</gene>
<keyword evidence="2" id="KW-1133">Transmembrane helix</keyword>
<comment type="caution">
    <text evidence="5">The sequence shown here is derived from an EMBL/GenBank/DDBJ whole genome shotgun (WGS) entry which is preliminary data.</text>
</comment>
<sequence length="610" mass="63855">MISSIKDRRPATETRTMSSTPPAAPSASAPWRVGRTAGWGNVVGGVAAGITTLPTWASPTSGTAVVLVLSALAAVCGVGTLRWGALLPRWSLHVLVGQAGLMIAVAVVCSESNAAALATAGIFTFCAVDHVFFHTLRRALLRSAALLVPIGGALLWRDVHPSAVAALVLVELGMVAVIGLRLRGATSAQVDDLTGLADRRAFDGLLERWVQVAGRKGEPLSVVLLDVDDFKEINATQGSAAGDTVLAHLAADLAHELRTTAPHATLARLGGDEFAVIARGCTVQAALELAERLRSVAAPVGVSAGVAQLVPGEDAPRVTRRAAAALHQAKSSGRGRILASTSDDLQLIQDLTTAISANAISVALQPLVDPSDGRLLGVEALARWIHPERGFVSPAEFIQLAEEHGLVVDLGAVILRRALAEAEALREEIGHDFLLTFNVSGKQLVHPGFVNSVVDALVGSGWNPKQLVVEVTESVVDASSAVAREALEDLRWCGIQVAIDDFGTGYSCLSRLDELPVDFLKLDSGFIGELLTSPRRRAVMAGMLAMSRAIGLVVIAEGVETLEQAQLLVELDCPLAQGYHFARPATAAVLAEHYRASGHATDRPAAEPAP</sequence>
<keyword evidence="2" id="KW-0812">Transmembrane</keyword>
<feature type="compositionally biased region" description="Low complexity" evidence="1">
    <location>
        <begin position="18"/>
        <end position="30"/>
    </location>
</feature>
<reference evidence="5 6" key="1">
    <citation type="submission" date="2018-03" db="EMBL/GenBank/DDBJ databases">
        <title>Genomic Encyclopedia of Archaeal and Bacterial Type Strains, Phase II (KMG-II): from individual species to whole genera.</title>
        <authorList>
            <person name="Goeker M."/>
        </authorList>
    </citation>
    <scope>NUCLEOTIDE SEQUENCE [LARGE SCALE GENOMIC DNA]</scope>
    <source>
        <strain evidence="5 6">DSM 44889</strain>
    </source>
</reference>
<evidence type="ECO:0000313" key="5">
    <source>
        <dbReference type="EMBL" id="PWJ51133.1"/>
    </source>
</evidence>
<organism evidence="5 6">
    <name type="scientific">Quadrisphaera granulorum</name>
    <dbReference type="NCBI Taxonomy" id="317664"/>
    <lineage>
        <taxon>Bacteria</taxon>
        <taxon>Bacillati</taxon>
        <taxon>Actinomycetota</taxon>
        <taxon>Actinomycetes</taxon>
        <taxon>Kineosporiales</taxon>
        <taxon>Kineosporiaceae</taxon>
        <taxon>Quadrisphaera</taxon>
    </lineage>
</organism>
<feature type="transmembrane region" description="Helical" evidence="2">
    <location>
        <begin position="63"/>
        <end position="83"/>
    </location>
</feature>
<evidence type="ECO:0000256" key="2">
    <source>
        <dbReference type="SAM" id="Phobius"/>
    </source>
</evidence>
<proteinExistence type="predicted"/>
<dbReference type="InterPro" id="IPR001633">
    <property type="entry name" value="EAL_dom"/>
</dbReference>
<dbReference type="SUPFAM" id="SSF141868">
    <property type="entry name" value="EAL domain-like"/>
    <property type="match status" value="1"/>
</dbReference>
<dbReference type="Gene3D" id="3.30.70.270">
    <property type="match status" value="1"/>
</dbReference>
<evidence type="ECO:0000256" key="1">
    <source>
        <dbReference type="SAM" id="MobiDB-lite"/>
    </source>
</evidence>
<keyword evidence="2" id="KW-0472">Membrane</keyword>
<dbReference type="InterPro" id="IPR035919">
    <property type="entry name" value="EAL_sf"/>
</dbReference>
<evidence type="ECO:0000313" key="6">
    <source>
        <dbReference type="Proteomes" id="UP000245469"/>
    </source>
</evidence>
<dbReference type="AlphaFoldDB" id="A0A316A0L5"/>
<dbReference type="InterPro" id="IPR029787">
    <property type="entry name" value="Nucleotide_cyclase"/>
</dbReference>
<dbReference type="PANTHER" id="PTHR33121">
    <property type="entry name" value="CYCLIC DI-GMP PHOSPHODIESTERASE PDEF"/>
    <property type="match status" value="1"/>
</dbReference>
<dbReference type="Pfam" id="PF00990">
    <property type="entry name" value="GGDEF"/>
    <property type="match status" value="1"/>
</dbReference>
<dbReference type="CDD" id="cd01948">
    <property type="entry name" value="EAL"/>
    <property type="match status" value="1"/>
</dbReference>
<dbReference type="NCBIfam" id="TIGR00254">
    <property type="entry name" value="GGDEF"/>
    <property type="match status" value="1"/>
</dbReference>
<dbReference type="InterPro" id="IPR050706">
    <property type="entry name" value="Cyclic-di-GMP_PDE-like"/>
</dbReference>
<dbReference type="InterPro" id="IPR000160">
    <property type="entry name" value="GGDEF_dom"/>
</dbReference>
<feature type="transmembrane region" description="Helical" evidence="2">
    <location>
        <begin position="114"/>
        <end position="132"/>
    </location>
</feature>
<keyword evidence="6" id="KW-1185">Reference proteome</keyword>
<feature type="transmembrane region" description="Helical" evidence="2">
    <location>
        <begin position="90"/>
        <end position="108"/>
    </location>
</feature>
<evidence type="ECO:0000259" key="4">
    <source>
        <dbReference type="PROSITE" id="PS50887"/>
    </source>
</evidence>
<dbReference type="InterPro" id="IPR043128">
    <property type="entry name" value="Rev_trsase/Diguanyl_cyclase"/>
</dbReference>
<dbReference type="Pfam" id="PF00563">
    <property type="entry name" value="EAL"/>
    <property type="match status" value="1"/>
</dbReference>
<dbReference type="SMART" id="SM00267">
    <property type="entry name" value="GGDEF"/>
    <property type="match status" value="1"/>
</dbReference>
<evidence type="ECO:0000259" key="3">
    <source>
        <dbReference type="PROSITE" id="PS50883"/>
    </source>
</evidence>
<feature type="domain" description="EAL" evidence="3">
    <location>
        <begin position="344"/>
        <end position="598"/>
    </location>
</feature>
<dbReference type="SUPFAM" id="SSF55073">
    <property type="entry name" value="Nucleotide cyclase"/>
    <property type="match status" value="1"/>
</dbReference>
<feature type="region of interest" description="Disordered" evidence="1">
    <location>
        <begin position="1"/>
        <end position="32"/>
    </location>
</feature>
<dbReference type="Gene3D" id="3.20.20.450">
    <property type="entry name" value="EAL domain"/>
    <property type="match status" value="1"/>
</dbReference>
<protein>
    <submittedName>
        <fullName evidence="5">Diguanylate cyclase (GGDEF)-like protein</fullName>
    </submittedName>
</protein>
<dbReference type="RefSeq" id="WP_109775435.1">
    <property type="nucleotide sequence ID" value="NZ_QGDQ01000021.1"/>
</dbReference>
<dbReference type="Proteomes" id="UP000245469">
    <property type="component" value="Unassembled WGS sequence"/>
</dbReference>
<feature type="compositionally biased region" description="Basic and acidic residues" evidence="1">
    <location>
        <begin position="1"/>
        <end position="12"/>
    </location>
</feature>
<dbReference type="EMBL" id="QGDQ01000021">
    <property type="protein sequence ID" value="PWJ51133.1"/>
    <property type="molecule type" value="Genomic_DNA"/>
</dbReference>
<dbReference type="GO" id="GO:0071111">
    <property type="term" value="F:cyclic-guanylate-specific phosphodiesterase activity"/>
    <property type="evidence" value="ECO:0007669"/>
    <property type="project" value="InterPro"/>
</dbReference>
<accession>A0A316A0L5</accession>
<dbReference type="PANTHER" id="PTHR33121:SF70">
    <property type="entry name" value="SIGNALING PROTEIN YKOW"/>
    <property type="match status" value="1"/>
</dbReference>
<dbReference type="PROSITE" id="PS50883">
    <property type="entry name" value="EAL"/>
    <property type="match status" value="1"/>
</dbReference>